<dbReference type="InterPro" id="IPR039008">
    <property type="entry name" value="IF_rod_dom"/>
</dbReference>
<dbReference type="GO" id="GO:0060053">
    <property type="term" value="C:neurofilament cytoskeleton"/>
    <property type="evidence" value="ECO:0007669"/>
    <property type="project" value="TreeGrafter"/>
</dbReference>
<dbReference type="GO" id="GO:0045104">
    <property type="term" value="P:intermediate filament cytoskeleton organization"/>
    <property type="evidence" value="ECO:0007669"/>
    <property type="project" value="InterPro"/>
</dbReference>
<dbReference type="Proteomes" id="UP000694680">
    <property type="component" value="Chromosome 6"/>
</dbReference>
<dbReference type="GO" id="GO:0008307">
    <property type="term" value="F:structural constituent of muscle"/>
    <property type="evidence" value="ECO:0007669"/>
    <property type="project" value="InterPro"/>
</dbReference>
<reference evidence="5" key="2">
    <citation type="submission" date="2025-08" db="UniProtKB">
        <authorList>
            <consortium name="Ensembl"/>
        </authorList>
    </citation>
    <scope>IDENTIFICATION</scope>
</reference>
<reference evidence="5" key="3">
    <citation type="submission" date="2025-09" db="UniProtKB">
        <authorList>
            <consortium name="Ensembl"/>
        </authorList>
    </citation>
    <scope>IDENTIFICATION</scope>
</reference>
<dbReference type="GO" id="GO:0005882">
    <property type="term" value="C:intermediate filament"/>
    <property type="evidence" value="ECO:0007669"/>
    <property type="project" value="UniProtKB-KW"/>
</dbReference>
<reference evidence="5" key="1">
    <citation type="submission" date="2020-06" db="EMBL/GenBank/DDBJ databases">
        <authorList>
            <consortium name="Wellcome Sanger Institute Data Sharing"/>
        </authorList>
    </citation>
    <scope>NUCLEOTIDE SEQUENCE [LARGE SCALE GENOMIC DNA]</scope>
</reference>
<dbReference type="Gene3D" id="1.20.5.1160">
    <property type="entry name" value="Vasodilator-stimulated phosphoprotein"/>
    <property type="match status" value="1"/>
</dbReference>
<proteinExistence type="predicted"/>
<protein>
    <recommendedName>
        <fullName evidence="4">IF rod domain-containing protein</fullName>
    </recommendedName>
</protein>
<evidence type="ECO:0000259" key="4">
    <source>
        <dbReference type="PROSITE" id="PS51842"/>
    </source>
</evidence>
<dbReference type="GO" id="GO:0043034">
    <property type="term" value="C:costamere"/>
    <property type="evidence" value="ECO:0007669"/>
    <property type="project" value="TreeGrafter"/>
</dbReference>
<dbReference type="GO" id="GO:0019215">
    <property type="term" value="F:intermediate filament binding"/>
    <property type="evidence" value="ECO:0007669"/>
    <property type="project" value="TreeGrafter"/>
</dbReference>
<keyword evidence="2 3" id="KW-0175">Coiled coil</keyword>
<dbReference type="GO" id="GO:0031443">
    <property type="term" value="P:fast-twitch skeletal muscle fiber contraction"/>
    <property type="evidence" value="ECO:0007669"/>
    <property type="project" value="TreeGrafter"/>
</dbReference>
<dbReference type="GO" id="GO:0042383">
    <property type="term" value="C:sarcolemma"/>
    <property type="evidence" value="ECO:0007669"/>
    <property type="project" value="TreeGrafter"/>
</dbReference>
<dbReference type="Ensembl" id="ENSGWIT00000011871.1">
    <property type="protein sequence ID" value="ENSGWIP00000010661.1"/>
    <property type="gene ID" value="ENSGWIG00000006265.1"/>
</dbReference>
<evidence type="ECO:0000256" key="3">
    <source>
        <dbReference type="SAM" id="Coils"/>
    </source>
</evidence>
<evidence type="ECO:0000313" key="5">
    <source>
        <dbReference type="Ensembl" id="ENSGWIP00000010661.1"/>
    </source>
</evidence>
<keyword evidence="1" id="KW-0403">Intermediate filament</keyword>
<dbReference type="AlphaFoldDB" id="A0A8C5DUT6"/>
<accession>A0A8C5DUT6</accession>
<dbReference type="GO" id="GO:0017166">
    <property type="term" value="F:vinculin binding"/>
    <property type="evidence" value="ECO:0007669"/>
    <property type="project" value="TreeGrafter"/>
</dbReference>
<name>A0A8C5DUT6_GOUWI</name>
<feature type="coiled-coil region" evidence="3">
    <location>
        <begin position="15"/>
        <end position="83"/>
    </location>
</feature>
<dbReference type="Gene3D" id="1.20.5.170">
    <property type="match status" value="1"/>
</dbReference>
<evidence type="ECO:0000313" key="6">
    <source>
        <dbReference type="Proteomes" id="UP000694680"/>
    </source>
</evidence>
<dbReference type="SUPFAM" id="SSF64593">
    <property type="entry name" value="Intermediate filament protein, coiled coil region"/>
    <property type="match status" value="2"/>
</dbReference>
<dbReference type="InterPro" id="IPR030634">
    <property type="entry name" value="SYNM"/>
</dbReference>
<dbReference type="GO" id="GO:0005200">
    <property type="term" value="F:structural constituent of cytoskeleton"/>
    <property type="evidence" value="ECO:0007669"/>
    <property type="project" value="InterPro"/>
</dbReference>
<keyword evidence="6" id="KW-1185">Reference proteome</keyword>
<dbReference type="PANTHER" id="PTHR47136:SF1">
    <property type="entry name" value="SYNEMIN"/>
    <property type="match status" value="1"/>
</dbReference>
<dbReference type="PANTHER" id="PTHR47136">
    <property type="entry name" value="SYNEMIN"/>
    <property type="match status" value="1"/>
</dbReference>
<feature type="domain" description="IF rod" evidence="4">
    <location>
        <begin position="11"/>
        <end position="335"/>
    </location>
</feature>
<feature type="coiled-coil region" evidence="3">
    <location>
        <begin position="214"/>
        <end position="255"/>
    </location>
</feature>
<dbReference type="SMART" id="SM01391">
    <property type="entry name" value="Filament"/>
    <property type="match status" value="1"/>
</dbReference>
<feature type="coiled-coil region" evidence="3">
    <location>
        <begin position="119"/>
        <end position="146"/>
    </location>
</feature>
<dbReference type="Pfam" id="PF00038">
    <property type="entry name" value="Filament"/>
    <property type="match status" value="1"/>
</dbReference>
<organism evidence="5 6">
    <name type="scientific">Gouania willdenowi</name>
    <name type="common">Blunt-snouted clingfish</name>
    <name type="synonym">Lepadogaster willdenowi</name>
    <dbReference type="NCBI Taxonomy" id="441366"/>
    <lineage>
        <taxon>Eukaryota</taxon>
        <taxon>Metazoa</taxon>
        <taxon>Chordata</taxon>
        <taxon>Craniata</taxon>
        <taxon>Vertebrata</taxon>
        <taxon>Euteleostomi</taxon>
        <taxon>Actinopterygii</taxon>
        <taxon>Neopterygii</taxon>
        <taxon>Teleostei</taxon>
        <taxon>Neoteleostei</taxon>
        <taxon>Acanthomorphata</taxon>
        <taxon>Ovalentaria</taxon>
        <taxon>Blenniimorphae</taxon>
        <taxon>Blenniiformes</taxon>
        <taxon>Gobiesocoidei</taxon>
        <taxon>Gobiesocidae</taxon>
        <taxon>Gobiesocinae</taxon>
        <taxon>Gouania</taxon>
    </lineage>
</organism>
<dbReference type="PROSITE" id="PS51842">
    <property type="entry name" value="IF_ROD_2"/>
    <property type="match status" value="1"/>
</dbReference>
<evidence type="ECO:0000256" key="1">
    <source>
        <dbReference type="ARBA" id="ARBA00022754"/>
    </source>
</evidence>
<evidence type="ECO:0000256" key="2">
    <source>
        <dbReference type="ARBA" id="ARBA00023054"/>
    </source>
</evidence>
<sequence length="335" mass="39529">MIPFKRTFDSEKQQLQQLNSRLGQYLSRTKLLEEENLHLQAEITKLRRAGGAGPAESQYKAELQALRRSLDQVSSEKSQVELEREQLWRELQVLHSLCSEQSEAHRDAHGDLKARDLELQRAHHINNQLQLRLSQLEHEHQRLEDAHAHQKVHLQQQVHSRLVPVITPHAVSVDVHEVQQCARSLSEGWVHTMDRYQQRVCEMEQALHEDKALLEELQREKVHYVTEVESMRKEAERQARVRTRLEEEVIKMKERFHSEFSEYQMIIKHLEHERNVMVDDMTEKMREHQALLQVKMDLGMEVAAYRATFGLHTGRVLKILKYNKIMALFTLSSKM</sequence>